<dbReference type="SUPFAM" id="SSF53474">
    <property type="entry name" value="alpha/beta-Hydrolases"/>
    <property type="match status" value="1"/>
</dbReference>
<gene>
    <name evidence="2" type="ORF">EJ377_04485</name>
</gene>
<comment type="caution">
    <text evidence="2">The sequence shown here is derived from an EMBL/GenBank/DDBJ whole genome shotgun (WGS) entry which is preliminary data.</text>
</comment>
<protein>
    <submittedName>
        <fullName evidence="2">Alpha/beta fold hydrolase</fullName>
    </submittedName>
</protein>
<evidence type="ECO:0000313" key="3">
    <source>
        <dbReference type="Proteomes" id="UP000276953"/>
    </source>
</evidence>
<dbReference type="Gene3D" id="3.40.50.1820">
    <property type="entry name" value="alpha/beta hydrolase"/>
    <property type="match status" value="1"/>
</dbReference>
<dbReference type="Proteomes" id="UP000276953">
    <property type="component" value="Unassembled WGS sequence"/>
</dbReference>
<organism evidence="2 3">
    <name type="scientific">Chryseobacterium arthrosphaerae</name>
    <dbReference type="NCBI Taxonomy" id="651561"/>
    <lineage>
        <taxon>Bacteria</taxon>
        <taxon>Pseudomonadati</taxon>
        <taxon>Bacteroidota</taxon>
        <taxon>Flavobacteriia</taxon>
        <taxon>Flavobacteriales</taxon>
        <taxon>Weeksellaceae</taxon>
        <taxon>Chryseobacterium group</taxon>
        <taxon>Chryseobacterium</taxon>
    </lineage>
</organism>
<dbReference type="GO" id="GO:0016787">
    <property type="term" value="F:hydrolase activity"/>
    <property type="evidence" value="ECO:0007669"/>
    <property type="project" value="UniProtKB-KW"/>
</dbReference>
<dbReference type="InterPro" id="IPR029058">
    <property type="entry name" value="AB_hydrolase_fold"/>
</dbReference>
<dbReference type="EMBL" id="RYFC01000001">
    <property type="protein sequence ID" value="RTZ49645.1"/>
    <property type="molecule type" value="Genomic_DNA"/>
</dbReference>
<proteinExistence type="predicted"/>
<dbReference type="Pfam" id="PF00561">
    <property type="entry name" value="Abhydrolase_1"/>
    <property type="match status" value="1"/>
</dbReference>
<accession>A0A432DZ90</accession>
<evidence type="ECO:0000259" key="1">
    <source>
        <dbReference type="Pfam" id="PF00561"/>
    </source>
</evidence>
<keyword evidence="2" id="KW-0378">Hydrolase</keyword>
<reference evidence="2 3" key="1">
    <citation type="submission" date="2018-12" db="EMBL/GenBank/DDBJ databases">
        <title>Draft Genome Sequence of Chryseobacterium arthrosphaerae strain ED882-96 Isolated from the Blood of a Patient with Liver Cirrhosis in Taiwan.</title>
        <authorList>
            <person name="Lin J.-N."/>
            <person name="Lai C.-H."/>
            <person name="Yang C.-H."/>
            <person name="Huang Y.-H."/>
        </authorList>
    </citation>
    <scope>NUCLEOTIDE SEQUENCE [LARGE SCALE GENOMIC DNA]</scope>
    <source>
        <strain evidence="2 3">ED882-96</strain>
    </source>
</reference>
<dbReference type="AlphaFoldDB" id="A0A432DZ90"/>
<evidence type="ECO:0000313" key="2">
    <source>
        <dbReference type="EMBL" id="RTZ49645.1"/>
    </source>
</evidence>
<sequence>MQMIYMDQRGSGKSAKSADYHLDTMLQDIEELRQHLKLKKVFLLAHSFGELLLLIMPKISSAYQRTHPLQCHLHFLNDDSVKNRLNMEQPFTA</sequence>
<dbReference type="InterPro" id="IPR000073">
    <property type="entry name" value="AB_hydrolase_1"/>
</dbReference>
<feature type="domain" description="AB hydrolase-1" evidence="1">
    <location>
        <begin position="4"/>
        <end position="49"/>
    </location>
</feature>
<name>A0A432DZ90_9FLAO</name>